<dbReference type="InterPro" id="IPR036388">
    <property type="entry name" value="WH-like_DNA-bd_sf"/>
</dbReference>
<dbReference type="GO" id="GO:0003677">
    <property type="term" value="F:DNA binding"/>
    <property type="evidence" value="ECO:0007669"/>
    <property type="project" value="UniProtKB-KW"/>
</dbReference>
<keyword evidence="2" id="KW-0238">DNA-binding</keyword>
<evidence type="ECO:0000259" key="4">
    <source>
        <dbReference type="PROSITE" id="PS51118"/>
    </source>
</evidence>
<sequence length="113" mass="12053">MVDVAQEHRSCNAAITLAFSILGKRWNGVIVGALEQGPASFVVLRRAIGGISDTVLSERLGELAEAGLVRRTVTEGPPVSVSYELTPGGAELTPLLDQIGEWARKNMRRPGAE</sequence>
<dbReference type="Pfam" id="PF01638">
    <property type="entry name" value="HxlR"/>
    <property type="match status" value="1"/>
</dbReference>
<dbReference type="OrthoDB" id="9800966at2"/>
<proteinExistence type="predicted"/>
<dbReference type="PANTHER" id="PTHR33204:SF37">
    <property type="entry name" value="HTH-TYPE TRANSCRIPTIONAL REGULATOR YODB"/>
    <property type="match status" value="1"/>
</dbReference>
<evidence type="ECO:0000313" key="6">
    <source>
        <dbReference type="Proteomes" id="UP000244893"/>
    </source>
</evidence>
<dbReference type="InterPro" id="IPR036390">
    <property type="entry name" value="WH_DNA-bd_sf"/>
</dbReference>
<evidence type="ECO:0000256" key="2">
    <source>
        <dbReference type="ARBA" id="ARBA00023125"/>
    </source>
</evidence>
<name>A0A2V1HRP5_9MICO</name>
<dbReference type="SUPFAM" id="SSF46785">
    <property type="entry name" value="Winged helix' DNA-binding domain"/>
    <property type="match status" value="1"/>
</dbReference>
<gene>
    <name evidence="5" type="ORF">DDQ50_01650</name>
</gene>
<keyword evidence="1" id="KW-0805">Transcription regulation</keyword>
<feature type="domain" description="HTH hxlR-type" evidence="4">
    <location>
        <begin position="11"/>
        <end position="111"/>
    </location>
</feature>
<keyword evidence="6" id="KW-1185">Reference proteome</keyword>
<evidence type="ECO:0000256" key="3">
    <source>
        <dbReference type="ARBA" id="ARBA00023163"/>
    </source>
</evidence>
<evidence type="ECO:0000313" key="5">
    <source>
        <dbReference type="EMBL" id="PVZ95255.1"/>
    </source>
</evidence>
<dbReference type="PROSITE" id="PS51118">
    <property type="entry name" value="HTH_HXLR"/>
    <property type="match status" value="1"/>
</dbReference>
<dbReference type="InterPro" id="IPR002577">
    <property type="entry name" value="HTH_HxlR"/>
</dbReference>
<accession>A0A2V1HRP5</accession>
<evidence type="ECO:0000256" key="1">
    <source>
        <dbReference type="ARBA" id="ARBA00023015"/>
    </source>
</evidence>
<keyword evidence="3" id="KW-0804">Transcription</keyword>
<dbReference type="EMBL" id="QEOP01000001">
    <property type="protein sequence ID" value="PVZ95255.1"/>
    <property type="molecule type" value="Genomic_DNA"/>
</dbReference>
<dbReference type="Proteomes" id="UP000244893">
    <property type="component" value="Unassembled WGS sequence"/>
</dbReference>
<comment type="caution">
    <text evidence="5">The sequence shown here is derived from an EMBL/GenBank/DDBJ whole genome shotgun (WGS) entry which is preliminary data.</text>
</comment>
<dbReference type="AlphaFoldDB" id="A0A2V1HRP5"/>
<dbReference type="PANTHER" id="PTHR33204">
    <property type="entry name" value="TRANSCRIPTIONAL REGULATOR, MARR FAMILY"/>
    <property type="match status" value="1"/>
</dbReference>
<organism evidence="5 6">
    <name type="scientific">Amnibacterium flavum</name>
    <dbReference type="NCBI Taxonomy" id="2173173"/>
    <lineage>
        <taxon>Bacteria</taxon>
        <taxon>Bacillati</taxon>
        <taxon>Actinomycetota</taxon>
        <taxon>Actinomycetes</taxon>
        <taxon>Micrococcales</taxon>
        <taxon>Microbacteriaceae</taxon>
        <taxon>Amnibacterium</taxon>
    </lineage>
</organism>
<reference evidence="5 6" key="1">
    <citation type="submission" date="2018-05" db="EMBL/GenBank/DDBJ databases">
        <title>Amnibacterium sp. M8JJ-5, whole genome shotgun sequence.</title>
        <authorList>
            <person name="Tuo L."/>
        </authorList>
    </citation>
    <scope>NUCLEOTIDE SEQUENCE [LARGE SCALE GENOMIC DNA]</scope>
    <source>
        <strain evidence="5 6">M8JJ-5</strain>
    </source>
</reference>
<protein>
    <submittedName>
        <fullName evidence="5">Transcriptional regulator</fullName>
    </submittedName>
</protein>
<dbReference type="RefSeq" id="WP_116754992.1">
    <property type="nucleotide sequence ID" value="NZ_JBHUEX010000001.1"/>
</dbReference>
<dbReference type="Gene3D" id="1.10.10.10">
    <property type="entry name" value="Winged helix-like DNA-binding domain superfamily/Winged helix DNA-binding domain"/>
    <property type="match status" value="1"/>
</dbReference>